<gene>
    <name evidence="4" type="ORF">CYMTET_30906</name>
</gene>
<accession>A0AAE0FHW5</accession>
<protein>
    <recommendedName>
        <fullName evidence="3">Zeta toxin domain-containing protein</fullName>
    </recommendedName>
</protein>
<evidence type="ECO:0000313" key="4">
    <source>
        <dbReference type="EMBL" id="KAK3260122.1"/>
    </source>
</evidence>
<name>A0AAE0FHW5_9CHLO</name>
<evidence type="ECO:0000256" key="1">
    <source>
        <dbReference type="ARBA" id="ARBA00022741"/>
    </source>
</evidence>
<dbReference type="GO" id="GO:0005524">
    <property type="term" value="F:ATP binding"/>
    <property type="evidence" value="ECO:0007669"/>
    <property type="project" value="UniProtKB-KW"/>
</dbReference>
<proteinExistence type="predicted"/>
<keyword evidence="1" id="KW-0547">Nucleotide-binding</keyword>
<dbReference type="AlphaFoldDB" id="A0AAE0FHW5"/>
<organism evidence="4 5">
    <name type="scientific">Cymbomonas tetramitiformis</name>
    <dbReference type="NCBI Taxonomy" id="36881"/>
    <lineage>
        <taxon>Eukaryota</taxon>
        <taxon>Viridiplantae</taxon>
        <taxon>Chlorophyta</taxon>
        <taxon>Pyramimonadophyceae</taxon>
        <taxon>Pyramimonadales</taxon>
        <taxon>Pyramimonadaceae</taxon>
        <taxon>Cymbomonas</taxon>
    </lineage>
</organism>
<dbReference type="Pfam" id="PF06414">
    <property type="entry name" value="Zeta_toxin"/>
    <property type="match status" value="1"/>
</dbReference>
<dbReference type="InterPro" id="IPR010488">
    <property type="entry name" value="Zeta_toxin_domain"/>
</dbReference>
<dbReference type="SUPFAM" id="SSF52540">
    <property type="entry name" value="P-loop containing nucleoside triphosphate hydrolases"/>
    <property type="match status" value="1"/>
</dbReference>
<evidence type="ECO:0000259" key="3">
    <source>
        <dbReference type="Pfam" id="PF06414"/>
    </source>
</evidence>
<dbReference type="Gene3D" id="3.40.50.300">
    <property type="entry name" value="P-loop containing nucleotide triphosphate hydrolases"/>
    <property type="match status" value="1"/>
</dbReference>
<evidence type="ECO:0000313" key="5">
    <source>
        <dbReference type="Proteomes" id="UP001190700"/>
    </source>
</evidence>
<dbReference type="Proteomes" id="UP001190700">
    <property type="component" value="Unassembled WGS sequence"/>
</dbReference>
<feature type="domain" description="Zeta toxin" evidence="3">
    <location>
        <begin position="38"/>
        <end position="224"/>
    </location>
</feature>
<keyword evidence="2" id="KW-0067">ATP-binding</keyword>
<dbReference type="CDD" id="cd00267">
    <property type="entry name" value="ABC_ATPase"/>
    <property type="match status" value="1"/>
</dbReference>
<evidence type="ECO:0000256" key="2">
    <source>
        <dbReference type="ARBA" id="ARBA00022840"/>
    </source>
</evidence>
<keyword evidence="5" id="KW-1185">Reference proteome</keyword>
<dbReference type="EMBL" id="LGRX02018149">
    <property type="protein sequence ID" value="KAK3260122.1"/>
    <property type="molecule type" value="Genomic_DNA"/>
</dbReference>
<dbReference type="GO" id="GO:0016301">
    <property type="term" value="F:kinase activity"/>
    <property type="evidence" value="ECO:0007669"/>
    <property type="project" value="InterPro"/>
</dbReference>
<comment type="caution">
    <text evidence="4">The sequence shown here is derived from an EMBL/GenBank/DDBJ whole genome shotgun (WGS) entry which is preliminary data.</text>
</comment>
<dbReference type="InterPro" id="IPR027417">
    <property type="entry name" value="P-loop_NTPase"/>
</dbReference>
<sequence length="256" mass="28357">MFVPHAPQHLAAELARPFTEDEKESARVLCRIPTVPSSPADTKPKAVFVLGPSGAGKSTLCKKGLKVLFTKPDQPNRPEDYVEIDGDVLRLVHGGYQKAVADPYVGYMDLMKLLGTSRKELKSEFLKAALKNRQNLLIPDTGMDEKKVAKMHAKLVAEGYEVHMIGLVISHQESCDRQLNRAHETGRFPSKGLAYDMWEQALLTVEKYAQPQLTTNAIVFDNTDFHNAFVVYSRTGTLGDVGNSIAQHQKLANSPK</sequence>
<reference evidence="4 5" key="1">
    <citation type="journal article" date="2015" name="Genome Biol. Evol.">
        <title>Comparative Genomics of a Bacterivorous Green Alga Reveals Evolutionary Causalities and Consequences of Phago-Mixotrophic Mode of Nutrition.</title>
        <authorList>
            <person name="Burns J.A."/>
            <person name="Paasch A."/>
            <person name="Narechania A."/>
            <person name="Kim E."/>
        </authorList>
    </citation>
    <scope>NUCLEOTIDE SEQUENCE [LARGE SCALE GENOMIC DNA]</scope>
    <source>
        <strain evidence="4 5">PLY_AMNH</strain>
    </source>
</reference>